<comment type="caution">
    <text evidence="1">The sequence shown here is derived from an EMBL/GenBank/DDBJ whole genome shotgun (WGS) entry which is preliminary data.</text>
</comment>
<keyword evidence="2" id="KW-1185">Reference proteome</keyword>
<organism evidence="1 2">
    <name type="scientific">Colletotrichum scovillei</name>
    <dbReference type="NCBI Taxonomy" id="1209932"/>
    <lineage>
        <taxon>Eukaryota</taxon>
        <taxon>Fungi</taxon>
        <taxon>Dikarya</taxon>
        <taxon>Ascomycota</taxon>
        <taxon>Pezizomycotina</taxon>
        <taxon>Sordariomycetes</taxon>
        <taxon>Hypocreomycetidae</taxon>
        <taxon>Glomerellales</taxon>
        <taxon>Glomerellaceae</taxon>
        <taxon>Colletotrichum</taxon>
        <taxon>Colletotrichum acutatum species complex</taxon>
    </lineage>
</organism>
<protein>
    <submittedName>
        <fullName evidence="1">Uncharacterized protein</fullName>
    </submittedName>
</protein>
<evidence type="ECO:0000313" key="1">
    <source>
        <dbReference type="EMBL" id="KAG7041673.1"/>
    </source>
</evidence>
<gene>
    <name evidence="1" type="ORF">JMJ77_012192</name>
</gene>
<name>A0A9P7QV76_9PEZI</name>
<reference evidence="1" key="1">
    <citation type="submission" date="2021-05" db="EMBL/GenBank/DDBJ databases">
        <title>Comparative genomics of three Colletotrichum scovillei strains and genetic complementation revealed genes involved fungal growth and virulence on chili pepper.</title>
        <authorList>
            <person name="Hsieh D.-K."/>
            <person name="Chuang S.-C."/>
            <person name="Chen C.-Y."/>
            <person name="Chao Y.-T."/>
            <person name="Lu M.-Y.J."/>
            <person name="Lee M.-H."/>
            <person name="Shih M.-C."/>
        </authorList>
    </citation>
    <scope>NUCLEOTIDE SEQUENCE</scope>
    <source>
        <strain evidence="1">Coll-153</strain>
    </source>
</reference>
<accession>A0A9P7QV76</accession>
<evidence type="ECO:0000313" key="2">
    <source>
        <dbReference type="Proteomes" id="UP000699042"/>
    </source>
</evidence>
<dbReference type="Proteomes" id="UP000699042">
    <property type="component" value="Unassembled WGS sequence"/>
</dbReference>
<proteinExistence type="predicted"/>
<dbReference type="AlphaFoldDB" id="A0A9P7QV76"/>
<dbReference type="EMBL" id="JAESDN010000014">
    <property type="protein sequence ID" value="KAG7041673.1"/>
    <property type="molecule type" value="Genomic_DNA"/>
</dbReference>
<sequence>MQECLQVSRSTRSAYRAIGRQSDSLQKDFHGICQGMSSYRPTISKVGI</sequence>